<sequence>MKLSPDNLPNDVDLLKQLLLETLAAKDNAIVLKDAEIAALKHSVQRLLEQFRLAQQQRFGASSESHDYQGELFNEAEVTVDEPVELTADANASVPPKQRAKRKLLPKVLPREVIIHDISDEDKQCDCCGHQLALMGQDSSEKLKFIPAQISVIEHVRLKYSCKHCETQGTKANIKQAAVPASPIPKSVATPSLLSQLITSKYQYALPLYRQETLFKQHGIELNRKTMADWMMKSAALFKLLYDLLHQHLLTQAVLHADETTLKVINDERVKSYMWVYCSGADGPSIEPRYQGLRSIVLYDYQDGSRAGTCVSRFLATKQTVFNGYLQVDGYAAYQQASNKLVGCWAHARRKFKEALVAQGKAKAGKVSKADMGLSMIAKLYRIETQIQSLSLEERLYFRRTHSRAQLALFKQWLDKSSLQVSKQSPLGKAILYSLNQWSKLSRYTEDSRLNIDNNRAERAVKPFVIGRKNWLLNHNHSGAEASAMLYSIIETAKANGLIPFDYIEHCLALLSYPNCDLNSLLPWQVVLDKALFAGRLQMIC</sequence>
<evidence type="ECO:0000259" key="3">
    <source>
        <dbReference type="Pfam" id="PF13007"/>
    </source>
</evidence>
<comment type="caution">
    <text evidence="5">The sequence shown here is derived from an EMBL/GenBank/DDBJ whole genome shotgun (WGS) entry which is preliminary data.</text>
</comment>
<dbReference type="Proteomes" id="UP000707245">
    <property type="component" value="Unassembled WGS sequence"/>
</dbReference>
<feature type="domain" description="Transposase IS66 zinc-finger binding" evidence="2">
    <location>
        <begin position="122"/>
        <end position="166"/>
    </location>
</feature>
<organism evidence="5 6">
    <name type="scientific">Pseudoalteromonas prydzensis</name>
    <dbReference type="NCBI Taxonomy" id="182141"/>
    <lineage>
        <taxon>Bacteria</taxon>
        <taxon>Pseudomonadati</taxon>
        <taxon>Pseudomonadota</taxon>
        <taxon>Gammaproteobacteria</taxon>
        <taxon>Alteromonadales</taxon>
        <taxon>Pseudoalteromonadaceae</taxon>
        <taxon>Pseudoalteromonas</taxon>
    </lineage>
</organism>
<dbReference type="PANTHER" id="PTHR33678">
    <property type="entry name" value="BLL1576 PROTEIN"/>
    <property type="match status" value="1"/>
</dbReference>
<protein>
    <submittedName>
        <fullName evidence="5">IS66 family transposase</fullName>
    </submittedName>
</protein>
<dbReference type="InterPro" id="IPR004291">
    <property type="entry name" value="Transposase_IS66_central"/>
</dbReference>
<gene>
    <name evidence="5" type="ORF">EI167_20205</name>
</gene>
<evidence type="ECO:0000259" key="1">
    <source>
        <dbReference type="Pfam" id="PF03050"/>
    </source>
</evidence>
<evidence type="ECO:0000313" key="5">
    <source>
        <dbReference type="EMBL" id="MBE0459709.1"/>
    </source>
</evidence>
<name>A0ABR9FSD9_9GAMM</name>
<dbReference type="Pfam" id="PF13817">
    <property type="entry name" value="DDE_Tnp_IS66_C"/>
    <property type="match status" value="1"/>
</dbReference>
<evidence type="ECO:0000313" key="6">
    <source>
        <dbReference type="Proteomes" id="UP000707245"/>
    </source>
</evidence>
<proteinExistence type="predicted"/>
<dbReference type="Pfam" id="PF13007">
    <property type="entry name" value="LZ_Tnp_IS66"/>
    <property type="match status" value="1"/>
</dbReference>
<dbReference type="EMBL" id="RRZA01000102">
    <property type="protein sequence ID" value="MBE0459709.1"/>
    <property type="molecule type" value="Genomic_DNA"/>
</dbReference>
<keyword evidence="6" id="KW-1185">Reference proteome</keyword>
<dbReference type="InterPro" id="IPR024474">
    <property type="entry name" value="Znf_dom_IS66"/>
</dbReference>
<dbReference type="RefSeq" id="WP_192543051.1">
    <property type="nucleotide sequence ID" value="NZ_RRZA01000102.1"/>
</dbReference>
<accession>A0ABR9FSD9</accession>
<feature type="domain" description="Transposase IS66 central" evidence="1">
    <location>
        <begin position="186"/>
        <end position="481"/>
    </location>
</feature>
<feature type="domain" description="Transposase TnpC homeodomain" evidence="3">
    <location>
        <begin position="46"/>
        <end position="114"/>
    </location>
</feature>
<dbReference type="Pfam" id="PF13005">
    <property type="entry name" value="zf-IS66"/>
    <property type="match status" value="1"/>
</dbReference>
<dbReference type="InterPro" id="IPR052344">
    <property type="entry name" value="Transposase-related"/>
</dbReference>
<reference evidence="5 6" key="1">
    <citation type="submission" date="2020-07" db="EMBL/GenBank/DDBJ databases">
        <title>Halophilic bacteria isolated from french cheeses.</title>
        <authorList>
            <person name="Kothe C.I."/>
            <person name="Farah-Kraiem B."/>
            <person name="Renault P."/>
            <person name="Dridi B."/>
        </authorList>
    </citation>
    <scope>NUCLEOTIDE SEQUENCE [LARGE SCALE GENOMIC DNA]</scope>
    <source>
        <strain evidence="5 6">FME14</strain>
    </source>
</reference>
<dbReference type="InterPro" id="IPR039552">
    <property type="entry name" value="IS66_C"/>
</dbReference>
<dbReference type="InterPro" id="IPR024463">
    <property type="entry name" value="Transposase_TnpC_homeodom"/>
</dbReference>
<dbReference type="Pfam" id="PF03050">
    <property type="entry name" value="DDE_Tnp_IS66"/>
    <property type="match status" value="1"/>
</dbReference>
<feature type="domain" description="Transposase IS66 C-terminal" evidence="4">
    <location>
        <begin position="488"/>
        <end position="524"/>
    </location>
</feature>
<evidence type="ECO:0000259" key="4">
    <source>
        <dbReference type="Pfam" id="PF13817"/>
    </source>
</evidence>
<dbReference type="NCBIfam" id="NF033517">
    <property type="entry name" value="transpos_IS66"/>
    <property type="match status" value="1"/>
</dbReference>
<evidence type="ECO:0000259" key="2">
    <source>
        <dbReference type="Pfam" id="PF13005"/>
    </source>
</evidence>